<protein>
    <submittedName>
        <fullName evidence="2">Uncharacterized protein</fullName>
    </submittedName>
</protein>
<dbReference type="PhylomeDB" id="A0A0G4FCL3"/>
<feature type="compositionally biased region" description="Polar residues" evidence="1">
    <location>
        <begin position="16"/>
        <end position="25"/>
    </location>
</feature>
<feature type="region of interest" description="Disordered" evidence="1">
    <location>
        <begin position="15"/>
        <end position="47"/>
    </location>
</feature>
<dbReference type="Pfam" id="PF13516">
    <property type="entry name" value="LRR_6"/>
    <property type="match status" value="2"/>
</dbReference>
<dbReference type="VEuPathDB" id="CryptoDB:Cvel_16361"/>
<accession>A0A0G4FCL3</accession>
<reference evidence="2" key="1">
    <citation type="submission" date="2014-11" db="EMBL/GenBank/DDBJ databases">
        <authorList>
            <person name="Otto D Thomas"/>
            <person name="Naeem Raeece"/>
        </authorList>
    </citation>
    <scope>NUCLEOTIDE SEQUENCE</scope>
</reference>
<dbReference type="GO" id="GO:0005096">
    <property type="term" value="F:GTPase activator activity"/>
    <property type="evidence" value="ECO:0007669"/>
    <property type="project" value="InterPro"/>
</dbReference>
<evidence type="ECO:0000313" key="2">
    <source>
        <dbReference type="EMBL" id="CEM10908.1"/>
    </source>
</evidence>
<dbReference type="SMART" id="SM00368">
    <property type="entry name" value="LRR_RI"/>
    <property type="match status" value="11"/>
</dbReference>
<dbReference type="InterPro" id="IPR027038">
    <property type="entry name" value="RanGap"/>
</dbReference>
<dbReference type="SUPFAM" id="SSF52047">
    <property type="entry name" value="RNI-like"/>
    <property type="match status" value="2"/>
</dbReference>
<proteinExistence type="predicted"/>
<organism evidence="2">
    <name type="scientific">Chromera velia CCMP2878</name>
    <dbReference type="NCBI Taxonomy" id="1169474"/>
    <lineage>
        <taxon>Eukaryota</taxon>
        <taxon>Sar</taxon>
        <taxon>Alveolata</taxon>
        <taxon>Colpodellida</taxon>
        <taxon>Chromeraceae</taxon>
        <taxon>Chromera</taxon>
    </lineage>
</organism>
<dbReference type="Gene3D" id="3.80.10.10">
    <property type="entry name" value="Ribonuclease Inhibitor"/>
    <property type="match status" value="4"/>
</dbReference>
<name>A0A0G4FCL3_9ALVE</name>
<evidence type="ECO:0000256" key="1">
    <source>
        <dbReference type="SAM" id="MobiDB-lite"/>
    </source>
</evidence>
<dbReference type="PANTHER" id="PTHR24113">
    <property type="entry name" value="RAN GTPASE-ACTIVATING PROTEIN 1"/>
    <property type="match status" value="1"/>
</dbReference>
<dbReference type="AlphaFoldDB" id="A0A0G4FCL3"/>
<sequence>MQAVVQGVLGLFRGASTGNQAQSPGTHPGFKRRRQGDGTDPDEDEMENKQIREDALCAFLQHLELKSQTLVDLASNRDSLGLAWLCTFLVTKMAVPVPLHSLDLSKRLEVPPEKAFLFLNALPLSVEELTLGPHLVGGPALPLLCRFLKRVAAARRREGTEVQLKSFVFSGNPLGQVEAPRVVPLMLKGVEKLSLKGNVLVKAAIKALADGIRTGKAESLRTLNLEETGLQKEDLQTLCEAILKRPLKVESLNLSGNPSLGDQGVETLSRVLSIAHMASLSELRLRESGVGNEGLRLLAEVMTQAEVPCLETLDLGGNPFDNEGAVTMVGALQVECLPLLKNLNLIPRDLPFTDQTISTLFKALSAEECPPLEHVRLALQFWNCENSNMAEGGREWGEVEKEENVRLLGAGKVPSIRTVGVGIEGKLVSAFFEEIANAPESPPMLSTGLVLLRPDQEGIDRMGGATEMNRLESLRSLVLIPRTGATSASVVFAPSMSPFLSALSGAAARLPNLCLLGLPRMGLRDEDLVLLGDAMRAGSLCGLRELQLQGNDGVNERGSLALMSALEEGENSAPLLECLQINGTRLGMEGSRLGTALAAGKLKNLSTLRIGSSHWPTSGMFALAKSVRDGFLTGLKTLDLDDTESGVSVIGREGWADFFRSLTESAKGLPVLEMLDLSGTCAGLEGEGLAATFEQGAVPGLRGVYLKQARFSNQGAKALADVVGRGRLPSGLCELYVGGGFGGGMEGGEDFQKLFVEICQKGLPGRPFPALDFSGRVVRRGLNTLGLGLEAGWAGLRNLSVIVLRNTGIQSLHVFSRSVKKGALRNVAHLDLGENLGIPSFVPLMNAIAECVPGGCAKLATLELSGSRAGVGGKAVARALGSGNLPSLRYVTLAPCCFDTEGMAALGEVFREGRAPPRLRQIPLPHNPFDWEMPNWEGDFPDFDSLLDGIARSEVGIPSVSSIDLSGGLIGPTGMRALGVILGSGKVPELRSVALCRCVIDDEDMRAFAEAFRSRSSPSLENLELSENSMTVEGVRAFLNCVRPKSFPRLLRLRLGGQRQMNAEGSAEVRALVETAKSRGKFPSLSLANLLSV</sequence>
<dbReference type="EMBL" id="CDMZ01000283">
    <property type="protein sequence ID" value="CEM10908.1"/>
    <property type="molecule type" value="Genomic_DNA"/>
</dbReference>
<dbReference type="InterPro" id="IPR032675">
    <property type="entry name" value="LRR_dom_sf"/>
</dbReference>
<dbReference type="InterPro" id="IPR001611">
    <property type="entry name" value="Leu-rich_rpt"/>
</dbReference>
<gene>
    <name evidence="2" type="ORF">Cvel_16361</name>
</gene>